<proteinExistence type="predicted"/>
<protein>
    <submittedName>
        <fullName evidence="1">Uncharacterized protein</fullName>
    </submittedName>
</protein>
<keyword evidence="2" id="KW-1185">Reference proteome</keyword>
<dbReference type="Proteomes" id="UP000747542">
    <property type="component" value="Unassembled WGS sequence"/>
</dbReference>
<name>A0A8J5JKM4_HOMAM</name>
<accession>A0A8J5JKM4</accession>
<gene>
    <name evidence="1" type="ORF">Hamer_G016570</name>
</gene>
<sequence>MHMRGCGCNAHWACAYVYEGTYNLRHKAVVMVVVAAVGEAPLLWSTVISVPGCGRQNNSSQGVDGTVSQPRCLVAMQPIP</sequence>
<comment type="caution">
    <text evidence="1">The sequence shown here is derived from an EMBL/GenBank/DDBJ whole genome shotgun (WGS) entry which is preliminary data.</text>
</comment>
<organism evidence="1 2">
    <name type="scientific">Homarus americanus</name>
    <name type="common">American lobster</name>
    <dbReference type="NCBI Taxonomy" id="6706"/>
    <lineage>
        <taxon>Eukaryota</taxon>
        <taxon>Metazoa</taxon>
        <taxon>Ecdysozoa</taxon>
        <taxon>Arthropoda</taxon>
        <taxon>Crustacea</taxon>
        <taxon>Multicrustacea</taxon>
        <taxon>Malacostraca</taxon>
        <taxon>Eumalacostraca</taxon>
        <taxon>Eucarida</taxon>
        <taxon>Decapoda</taxon>
        <taxon>Pleocyemata</taxon>
        <taxon>Astacidea</taxon>
        <taxon>Nephropoidea</taxon>
        <taxon>Nephropidae</taxon>
        <taxon>Homarus</taxon>
    </lineage>
</organism>
<reference evidence="1" key="1">
    <citation type="journal article" date="2021" name="Sci. Adv.">
        <title>The American lobster genome reveals insights on longevity, neural, and immune adaptations.</title>
        <authorList>
            <person name="Polinski J.M."/>
            <person name="Zimin A.V."/>
            <person name="Clark K.F."/>
            <person name="Kohn A.B."/>
            <person name="Sadowski N."/>
            <person name="Timp W."/>
            <person name="Ptitsyn A."/>
            <person name="Khanna P."/>
            <person name="Romanova D.Y."/>
            <person name="Williams P."/>
            <person name="Greenwood S.J."/>
            <person name="Moroz L.L."/>
            <person name="Walt D.R."/>
            <person name="Bodnar A.G."/>
        </authorList>
    </citation>
    <scope>NUCLEOTIDE SEQUENCE</scope>
    <source>
        <strain evidence="1">GMGI-L3</strain>
    </source>
</reference>
<dbReference type="EMBL" id="JAHLQT010033762">
    <property type="protein sequence ID" value="KAG7159181.1"/>
    <property type="molecule type" value="Genomic_DNA"/>
</dbReference>
<evidence type="ECO:0000313" key="2">
    <source>
        <dbReference type="Proteomes" id="UP000747542"/>
    </source>
</evidence>
<dbReference type="AlphaFoldDB" id="A0A8J5JKM4"/>
<evidence type="ECO:0000313" key="1">
    <source>
        <dbReference type="EMBL" id="KAG7159181.1"/>
    </source>
</evidence>